<proteinExistence type="predicted"/>
<sequence>MSNLDQPLTEYFVKKLHYYLTENTINFTKGTPLGEYTKFDMAVSETMFGDHKRNIAQMSKLLEST</sequence>
<accession>K1LJ23</accession>
<dbReference type="AlphaFoldDB" id="K1LJ23"/>
<dbReference type="Proteomes" id="UP000006085">
    <property type="component" value="Unassembled WGS sequence"/>
</dbReference>
<dbReference type="EMBL" id="AGYA01000025">
    <property type="protein sequence ID" value="EKB56720.1"/>
    <property type="molecule type" value="Genomic_DNA"/>
</dbReference>
<organism evidence="1 2">
    <name type="scientific">Bergeyella zoohelcum ATCC 43767</name>
    <dbReference type="NCBI Taxonomy" id="883096"/>
    <lineage>
        <taxon>Bacteria</taxon>
        <taxon>Pseudomonadati</taxon>
        <taxon>Bacteroidota</taxon>
        <taxon>Flavobacteriia</taxon>
        <taxon>Flavobacteriales</taxon>
        <taxon>Weeksellaceae</taxon>
        <taxon>Bergeyella</taxon>
    </lineage>
</organism>
<reference evidence="1 2" key="1">
    <citation type="submission" date="2012-07" db="EMBL/GenBank/DDBJ databases">
        <title>The Genome Sequence of Bergeyella zoohelcum ATCC 43767.</title>
        <authorList>
            <consortium name="The Broad Institute Genome Sequencing Platform"/>
            <person name="Earl A."/>
            <person name="Ward D."/>
            <person name="Feldgarden M."/>
            <person name="Gevers D."/>
            <person name="Huys G."/>
            <person name="Walker B."/>
            <person name="Young S.K."/>
            <person name="Zeng Q."/>
            <person name="Gargeya S."/>
            <person name="Fitzgerald M."/>
            <person name="Haas B."/>
            <person name="Abouelleil A."/>
            <person name="Alvarado L."/>
            <person name="Arachchi H.M."/>
            <person name="Berlin A.M."/>
            <person name="Chapman S.B."/>
            <person name="Goldberg J."/>
            <person name="Griggs A."/>
            <person name="Gujja S."/>
            <person name="Hansen M."/>
            <person name="Howarth C."/>
            <person name="Imamovic A."/>
            <person name="Larimer J."/>
            <person name="McCowen C."/>
            <person name="Montmayeur A."/>
            <person name="Murphy C."/>
            <person name="Neiman D."/>
            <person name="Pearson M."/>
            <person name="Priest M."/>
            <person name="Roberts A."/>
            <person name="Saif S."/>
            <person name="Shea T."/>
            <person name="Sisk P."/>
            <person name="Sykes S."/>
            <person name="Wortman J."/>
            <person name="Nusbaum C."/>
            <person name="Birren B."/>
        </authorList>
    </citation>
    <scope>NUCLEOTIDE SEQUENCE [LARGE SCALE GENOMIC DNA]</scope>
    <source>
        <strain evidence="1 2">ATCC 43767</strain>
    </source>
</reference>
<gene>
    <name evidence="1" type="ORF">HMPREF9699_01449</name>
</gene>
<keyword evidence="2" id="KW-1185">Reference proteome</keyword>
<protein>
    <submittedName>
        <fullName evidence="1">Uncharacterized protein</fullName>
    </submittedName>
</protein>
<name>K1LJ23_9FLAO</name>
<dbReference type="HOGENOM" id="CLU_2840979_0_0_10"/>
<evidence type="ECO:0000313" key="2">
    <source>
        <dbReference type="Proteomes" id="UP000006085"/>
    </source>
</evidence>
<comment type="caution">
    <text evidence="1">The sequence shown here is derived from an EMBL/GenBank/DDBJ whole genome shotgun (WGS) entry which is preliminary data.</text>
</comment>
<dbReference type="STRING" id="883096.HMPREF9699_01449"/>
<evidence type="ECO:0000313" key="1">
    <source>
        <dbReference type="EMBL" id="EKB56720.1"/>
    </source>
</evidence>